<evidence type="ECO:0000256" key="2">
    <source>
        <dbReference type="ARBA" id="ARBA00022692"/>
    </source>
</evidence>
<keyword evidence="4" id="KW-0472">Membrane</keyword>
<dbReference type="PANTHER" id="PTHR30168">
    <property type="entry name" value="PUTATIVE MEMBRANE PROTEIN YPFJ"/>
    <property type="match status" value="1"/>
</dbReference>
<feature type="chain" id="PRO_5042257697" evidence="5">
    <location>
        <begin position="30"/>
        <end position="461"/>
    </location>
</feature>
<dbReference type="Proteomes" id="UP001206128">
    <property type="component" value="Unassembled WGS sequence"/>
</dbReference>
<keyword evidence="3" id="KW-1133">Transmembrane helix</keyword>
<sequence length="461" mass="48236">MRHGPKQLVKIALAAACLLVSASCTTTLAGQPSPATVVRPSGVDTGFVHGSDGSAVDRLAATAVVDVEQYWKETFPNTFGRQWTPLSGGVYSVDTSDARADPPPCTDSAVDVEGNAFYCPSADAIAWDRAALLPSLRDRYGDVAVVVVLAHEMGHAVQNRTGLTAEKEQRDPQRYPTILIEAMADCYAGAFVHWATEGKAAHLSISEDSLDTALGALVAFRDPVGTAQTDQSAHGNAFDRVSAFQDGYRQGPGLCSTMSVDNRRFTQQAFTSYEDQARGGNLPFDEMVQAVAEDLDGYFAALVGQGGGTWTTPTLAEATSATACAAEQGPVELCPDHRSIQVLPRGKLAQLHEALGDYATGTLLASRYGLGAVAALGRSTQGDQAGQAALCLAGAYTGAVLSRQEGFGLSPGDLDEAVQVLLANDYAARDADGNTNLDAGFDRVATFRSGVFDGASSCQLG</sequence>
<comment type="subcellular location">
    <subcellularLocation>
        <location evidence="1">Membrane</location>
        <topology evidence="1">Single-pass membrane protein</topology>
    </subcellularLocation>
</comment>
<evidence type="ECO:0000313" key="6">
    <source>
        <dbReference type="EMBL" id="MCP2167011.1"/>
    </source>
</evidence>
<evidence type="ECO:0000256" key="4">
    <source>
        <dbReference type="ARBA" id="ARBA00023136"/>
    </source>
</evidence>
<evidence type="ECO:0000256" key="1">
    <source>
        <dbReference type="ARBA" id="ARBA00004167"/>
    </source>
</evidence>
<evidence type="ECO:0000256" key="5">
    <source>
        <dbReference type="SAM" id="SignalP"/>
    </source>
</evidence>
<accession>A0AAE3GF12</accession>
<name>A0AAE3GF12_9PSEU</name>
<reference evidence="6" key="1">
    <citation type="submission" date="2022-06" db="EMBL/GenBank/DDBJ databases">
        <title>Genomic Encyclopedia of Archaeal and Bacterial Type Strains, Phase II (KMG-II): from individual species to whole genera.</title>
        <authorList>
            <person name="Goeker M."/>
        </authorList>
    </citation>
    <scope>NUCLEOTIDE SEQUENCE</scope>
    <source>
        <strain evidence="6">DSM 43935</strain>
    </source>
</reference>
<keyword evidence="5" id="KW-0732">Signal</keyword>
<comment type="caution">
    <text evidence="6">The sequence shown here is derived from an EMBL/GenBank/DDBJ whole genome shotgun (WGS) entry which is preliminary data.</text>
</comment>
<proteinExistence type="predicted"/>
<gene>
    <name evidence="6" type="ORF">LX83_003883</name>
</gene>
<keyword evidence="7" id="KW-1185">Reference proteome</keyword>
<keyword evidence="2" id="KW-0812">Transmembrane</keyword>
<dbReference type="PROSITE" id="PS51257">
    <property type="entry name" value="PROKAR_LIPOPROTEIN"/>
    <property type="match status" value="1"/>
</dbReference>
<dbReference type="GO" id="GO:0016020">
    <property type="term" value="C:membrane"/>
    <property type="evidence" value="ECO:0007669"/>
    <property type="project" value="UniProtKB-SubCell"/>
</dbReference>
<evidence type="ECO:0000313" key="7">
    <source>
        <dbReference type="Proteomes" id="UP001206128"/>
    </source>
</evidence>
<protein>
    <submittedName>
        <fullName evidence="6">Metalloprotease</fullName>
    </submittedName>
</protein>
<dbReference type="PANTHER" id="PTHR30168:SF0">
    <property type="entry name" value="INNER MEMBRANE PROTEIN"/>
    <property type="match status" value="1"/>
</dbReference>
<keyword evidence="6" id="KW-0645">Protease</keyword>
<dbReference type="EMBL" id="JAMTCK010000008">
    <property type="protein sequence ID" value="MCP2167011.1"/>
    <property type="molecule type" value="Genomic_DNA"/>
</dbReference>
<dbReference type="InterPro" id="IPR007343">
    <property type="entry name" value="Uncharacterised_pept_Zn_put"/>
</dbReference>
<evidence type="ECO:0000256" key="3">
    <source>
        <dbReference type="ARBA" id="ARBA00022989"/>
    </source>
</evidence>
<dbReference type="Pfam" id="PF04228">
    <property type="entry name" value="Zn_peptidase"/>
    <property type="match status" value="1"/>
</dbReference>
<organism evidence="6 7">
    <name type="scientific">Goodfellowiella coeruleoviolacea</name>
    <dbReference type="NCBI Taxonomy" id="334858"/>
    <lineage>
        <taxon>Bacteria</taxon>
        <taxon>Bacillati</taxon>
        <taxon>Actinomycetota</taxon>
        <taxon>Actinomycetes</taxon>
        <taxon>Pseudonocardiales</taxon>
        <taxon>Pseudonocardiaceae</taxon>
        <taxon>Goodfellowiella</taxon>
    </lineage>
</organism>
<keyword evidence="6" id="KW-0482">Metalloprotease</keyword>
<dbReference type="SUPFAM" id="SSF55486">
    <property type="entry name" value="Metalloproteases ('zincins'), catalytic domain"/>
    <property type="match status" value="1"/>
</dbReference>
<dbReference type="AlphaFoldDB" id="A0AAE3GF12"/>
<feature type="signal peptide" evidence="5">
    <location>
        <begin position="1"/>
        <end position="29"/>
    </location>
</feature>
<keyword evidence="6" id="KW-0378">Hydrolase</keyword>
<dbReference type="RefSeq" id="WP_308204009.1">
    <property type="nucleotide sequence ID" value="NZ_JAMTCK010000008.1"/>
</dbReference>
<dbReference type="GO" id="GO:0008237">
    <property type="term" value="F:metallopeptidase activity"/>
    <property type="evidence" value="ECO:0007669"/>
    <property type="project" value="UniProtKB-KW"/>
</dbReference>